<evidence type="ECO:0000313" key="7">
    <source>
        <dbReference type="EMBL" id="MDA8484912.1"/>
    </source>
</evidence>
<feature type="transmembrane region" description="Helical" evidence="6">
    <location>
        <begin position="99"/>
        <end position="119"/>
    </location>
</feature>
<evidence type="ECO:0000256" key="6">
    <source>
        <dbReference type="SAM" id="Phobius"/>
    </source>
</evidence>
<name>A0ABT4Y7R0_METRE</name>
<gene>
    <name evidence="7" type="ORF">NNO07_17735</name>
</gene>
<keyword evidence="8" id="KW-1185">Reference proteome</keyword>
<comment type="subcellular location">
    <subcellularLocation>
        <location evidence="1">Membrane</location>
        <topology evidence="1">Multi-pass membrane protein</topology>
    </subcellularLocation>
</comment>
<dbReference type="RefSeq" id="WP_271471463.1">
    <property type="nucleotide sequence ID" value="NZ_JANEWF010000021.1"/>
</dbReference>
<dbReference type="Proteomes" id="UP001211689">
    <property type="component" value="Unassembled WGS sequence"/>
</dbReference>
<comment type="similarity">
    <text evidence="2">Belongs to the TMEM86 family.</text>
</comment>
<evidence type="ECO:0000256" key="2">
    <source>
        <dbReference type="ARBA" id="ARBA00007375"/>
    </source>
</evidence>
<sequence>MGTLIFGLAGALAFLSGLALDLDWLCFISKPIPVIALLIWLRRAPAGAYRRWIAIGLVLSLLGDMLLEWPADLFVFGLGAFLLAHLAYLRAYLLDTRRLAPLALLVAAGCGAAIFALLASGGLGALLVPVACYALAISAMLWRALARLGHDLDRQSALLAAGGAALFVVSDSLIGINRFVSPFSGASYLIILSYWLGQWGIAASVVAMLSSVPSRKNRQRHPGKSAIANRRTLKRGACNG</sequence>
<proteinExistence type="inferred from homology"/>
<keyword evidence="5 6" id="KW-0472">Membrane</keyword>
<dbReference type="PANTHER" id="PTHR31885">
    <property type="entry name" value="GH04784P"/>
    <property type="match status" value="1"/>
</dbReference>
<evidence type="ECO:0000256" key="4">
    <source>
        <dbReference type="ARBA" id="ARBA00022989"/>
    </source>
</evidence>
<dbReference type="PANTHER" id="PTHR31885:SF6">
    <property type="entry name" value="GH04784P"/>
    <property type="match status" value="1"/>
</dbReference>
<feature type="transmembrane region" description="Helical" evidence="6">
    <location>
        <begin position="125"/>
        <end position="145"/>
    </location>
</feature>
<dbReference type="EMBL" id="JANEWF010000021">
    <property type="protein sequence ID" value="MDA8484912.1"/>
    <property type="molecule type" value="Genomic_DNA"/>
</dbReference>
<evidence type="ECO:0000256" key="3">
    <source>
        <dbReference type="ARBA" id="ARBA00022692"/>
    </source>
</evidence>
<keyword evidence="3 6" id="KW-0812">Transmembrane</keyword>
<evidence type="ECO:0000313" key="8">
    <source>
        <dbReference type="Proteomes" id="UP001211689"/>
    </source>
</evidence>
<dbReference type="Pfam" id="PF07947">
    <property type="entry name" value="YhhN"/>
    <property type="match status" value="1"/>
</dbReference>
<evidence type="ECO:0000256" key="5">
    <source>
        <dbReference type="ARBA" id="ARBA00023136"/>
    </source>
</evidence>
<feature type="transmembrane region" description="Helical" evidence="6">
    <location>
        <begin position="73"/>
        <end position="92"/>
    </location>
</feature>
<evidence type="ECO:0000256" key="1">
    <source>
        <dbReference type="ARBA" id="ARBA00004141"/>
    </source>
</evidence>
<comment type="caution">
    <text evidence="7">The sequence shown here is derived from an EMBL/GenBank/DDBJ whole genome shotgun (WGS) entry which is preliminary data.</text>
</comment>
<protein>
    <submittedName>
        <fullName evidence="7">Lysoplasmalogenase</fullName>
    </submittedName>
</protein>
<feature type="transmembrane region" description="Helical" evidence="6">
    <location>
        <begin position="188"/>
        <end position="210"/>
    </location>
</feature>
<accession>A0ABT4Y7R0</accession>
<keyword evidence="4 6" id="KW-1133">Transmembrane helix</keyword>
<feature type="transmembrane region" description="Helical" evidence="6">
    <location>
        <begin position="157"/>
        <end position="176"/>
    </location>
</feature>
<reference evidence="7 8" key="1">
    <citation type="submission" date="2022-07" db="EMBL/GenBank/DDBJ databases">
        <title>Genome Analysis of Selected Gammaproteobacteria from Nigerian Food snails.</title>
        <authorList>
            <person name="Okafor A.C."/>
        </authorList>
    </citation>
    <scope>NUCLEOTIDE SEQUENCE [LARGE SCALE GENOMIC DNA]</scope>
    <source>
        <strain evidence="7 8">Awg 2</strain>
    </source>
</reference>
<dbReference type="InterPro" id="IPR012506">
    <property type="entry name" value="TMEM86B-like"/>
</dbReference>
<organism evidence="7 8">
    <name type="scientific">Metapseudomonas resinovorans</name>
    <name type="common">Pseudomonas resinovorans</name>
    <dbReference type="NCBI Taxonomy" id="53412"/>
    <lineage>
        <taxon>Bacteria</taxon>
        <taxon>Pseudomonadati</taxon>
        <taxon>Pseudomonadota</taxon>
        <taxon>Gammaproteobacteria</taxon>
        <taxon>Pseudomonadales</taxon>
        <taxon>Pseudomonadaceae</taxon>
        <taxon>Metapseudomonas</taxon>
    </lineage>
</organism>